<protein>
    <recommendedName>
        <fullName evidence="3">2Fe-2S ferredoxin-type domain-containing protein</fullName>
    </recommendedName>
</protein>
<dbReference type="Pfam" id="PF00111">
    <property type="entry name" value="Fer2"/>
    <property type="match status" value="1"/>
</dbReference>
<sequence>MAWMNRRDFNVKTLIVTYAVLFLVKFSDGFTCLGGRSLQSCQSQARHQRSRRVHGSLKMNWFADAFKNEDIAPPKNAGLTNGPETNDNVTINGKKVKAITGQKVAVVASAARVRIPFNCNSGDCGTCVIKMNGRNAKACVSKIPRGKCSIETR</sequence>
<keyword evidence="1" id="KW-0001">2Fe-2S</keyword>
<dbReference type="AlphaFoldDB" id="A0A7S1C0U8"/>
<gene>
    <name evidence="4" type="ORF">CHYS00102_LOCUS29267</name>
</gene>
<dbReference type="InterPro" id="IPR006058">
    <property type="entry name" value="2Fe2S_fd_BS"/>
</dbReference>
<dbReference type="PROSITE" id="PS00197">
    <property type="entry name" value="2FE2S_FER_1"/>
    <property type="match status" value="1"/>
</dbReference>
<organism evidence="4">
    <name type="scientific">Corethron hystrix</name>
    <dbReference type="NCBI Taxonomy" id="216773"/>
    <lineage>
        <taxon>Eukaryota</taxon>
        <taxon>Sar</taxon>
        <taxon>Stramenopiles</taxon>
        <taxon>Ochrophyta</taxon>
        <taxon>Bacillariophyta</taxon>
        <taxon>Coscinodiscophyceae</taxon>
        <taxon>Corethrophycidae</taxon>
        <taxon>Corethrales</taxon>
        <taxon>Corethraceae</taxon>
        <taxon>Corethron</taxon>
    </lineage>
</organism>
<dbReference type="EMBL" id="HBFR01040027">
    <property type="protein sequence ID" value="CAD8902048.1"/>
    <property type="molecule type" value="Transcribed_RNA"/>
</dbReference>
<dbReference type="SUPFAM" id="SSF54292">
    <property type="entry name" value="2Fe-2S ferredoxin-like"/>
    <property type="match status" value="1"/>
</dbReference>
<evidence type="ECO:0000256" key="2">
    <source>
        <dbReference type="ARBA" id="ARBA00023014"/>
    </source>
</evidence>
<dbReference type="Gene3D" id="3.10.20.30">
    <property type="match status" value="1"/>
</dbReference>
<dbReference type="InterPro" id="IPR012675">
    <property type="entry name" value="Beta-grasp_dom_sf"/>
</dbReference>
<evidence type="ECO:0000256" key="1">
    <source>
        <dbReference type="ARBA" id="ARBA00022714"/>
    </source>
</evidence>
<name>A0A7S1C0U8_9STRA</name>
<dbReference type="PROSITE" id="PS51085">
    <property type="entry name" value="2FE2S_FER_2"/>
    <property type="match status" value="1"/>
</dbReference>
<dbReference type="InterPro" id="IPR001041">
    <property type="entry name" value="2Fe-2S_ferredoxin-type"/>
</dbReference>
<dbReference type="InterPro" id="IPR036010">
    <property type="entry name" value="2Fe-2S_ferredoxin-like_sf"/>
</dbReference>
<evidence type="ECO:0000313" key="4">
    <source>
        <dbReference type="EMBL" id="CAD8902048.1"/>
    </source>
</evidence>
<keyword evidence="1" id="KW-0408">Iron</keyword>
<keyword evidence="1" id="KW-0479">Metal-binding</keyword>
<keyword evidence="2" id="KW-0411">Iron-sulfur</keyword>
<proteinExistence type="predicted"/>
<dbReference type="GO" id="GO:0051537">
    <property type="term" value="F:2 iron, 2 sulfur cluster binding"/>
    <property type="evidence" value="ECO:0007669"/>
    <property type="project" value="UniProtKB-KW"/>
</dbReference>
<feature type="domain" description="2Fe-2S ferredoxin-type" evidence="3">
    <location>
        <begin position="87"/>
        <end position="153"/>
    </location>
</feature>
<accession>A0A7S1C0U8</accession>
<reference evidence="4" key="1">
    <citation type="submission" date="2021-01" db="EMBL/GenBank/DDBJ databases">
        <authorList>
            <person name="Corre E."/>
            <person name="Pelletier E."/>
            <person name="Niang G."/>
            <person name="Scheremetjew M."/>
            <person name="Finn R."/>
            <person name="Kale V."/>
            <person name="Holt S."/>
            <person name="Cochrane G."/>
            <person name="Meng A."/>
            <person name="Brown T."/>
            <person name="Cohen L."/>
        </authorList>
    </citation>
    <scope>NUCLEOTIDE SEQUENCE</scope>
    <source>
        <strain evidence="4">308</strain>
    </source>
</reference>
<evidence type="ECO:0000259" key="3">
    <source>
        <dbReference type="PROSITE" id="PS51085"/>
    </source>
</evidence>